<dbReference type="PROSITE" id="PS50975">
    <property type="entry name" value="ATP_GRASP"/>
    <property type="match status" value="1"/>
</dbReference>
<dbReference type="GO" id="GO:0016874">
    <property type="term" value="F:ligase activity"/>
    <property type="evidence" value="ECO:0007669"/>
    <property type="project" value="UniProtKB-KW"/>
</dbReference>
<organism evidence="6 7">
    <name type="scientific">Trichoderma asperellum (strain ATCC 204424 / CBS 433.97 / NBRC 101777)</name>
    <dbReference type="NCBI Taxonomy" id="1042311"/>
    <lineage>
        <taxon>Eukaryota</taxon>
        <taxon>Fungi</taxon>
        <taxon>Dikarya</taxon>
        <taxon>Ascomycota</taxon>
        <taxon>Pezizomycotina</taxon>
        <taxon>Sordariomycetes</taxon>
        <taxon>Hypocreomycetidae</taxon>
        <taxon>Hypocreales</taxon>
        <taxon>Hypocreaceae</taxon>
        <taxon>Trichoderma</taxon>
    </lineage>
</organism>
<dbReference type="Pfam" id="PF18130">
    <property type="entry name" value="ATPgrasp_N"/>
    <property type="match status" value="1"/>
</dbReference>
<dbReference type="SUPFAM" id="SSF56059">
    <property type="entry name" value="Glutathione synthetase ATP-binding domain-like"/>
    <property type="match status" value="1"/>
</dbReference>
<proteinExistence type="predicted"/>
<evidence type="ECO:0000313" key="7">
    <source>
        <dbReference type="Proteomes" id="UP000240493"/>
    </source>
</evidence>
<name>A0A2T3ZD46_TRIA4</name>
<evidence type="ECO:0000256" key="1">
    <source>
        <dbReference type="ARBA" id="ARBA00022598"/>
    </source>
</evidence>
<dbReference type="AlphaFoldDB" id="A0A2T3ZD46"/>
<protein>
    <recommendedName>
        <fullName evidence="5">ATP-grasp domain-containing protein</fullName>
    </recommendedName>
</protein>
<evidence type="ECO:0000256" key="3">
    <source>
        <dbReference type="ARBA" id="ARBA00022840"/>
    </source>
</evidence>
<dbReference type="GO" id="GO:0046872">
    <property type="term" value="F:metal ion binding"/>
    <property type="evidence" value="ECO:0007669"/>
    <property type="project" value="InterPro"/>
</dbReference>
<dbReference type="InterPro" id="IPR041472">
    <property type="entry name" value="BL00235/CARNS1_N"/>
</dbReference>
<dbReference type="PANTHER" id="PTHR43585">
    <property type="entry name" value="FUMIPYRROLE BIOSYNTHESIS PROTEIN C"/>
    <property type="match status" value="1"/>
</dbReference>
<reference evidence="6 7" key="1">
    <citation type="submission" date="2016-07" db="EMBL/GenBank/DDBJ databases">
        <title>Multiple horizontal gene transfer events from other fungi enriched the ability of initially mycotrophic Trichoderma (Ascomycota) to feed on dead plant biomass.</title>
        <authorList>
            <consortium name="DOE Joint Genome Institute"/>
            <person name="Aerts A."/>
            <person name="Atanasova L."/>
            <person name="Chenthamara K."/>
            <person name="Zhang J."/>
            <person name="Grujic M."/>
            <person name="Henrissat B."/>
            <person name="Kuo A."/>
            <person name="Salamov A."/>
            <person name="Lipzen A."/>
            <person name="Labutti K."/>
            <person name="Barry K."/>
            <person name="Miao Y."/>
            <person name="Rahimi M.J."/>
            <person name="Shen Q."/>
            <person name="Grigoriev I.V."/>
            <person name="Kubicek C.P."/>
            <person name="Druzhinina I.S."/>
        </authorList>
    </citation>
    <scope>NUCLEOTIDE SEQUENCE [LARGE SCALE GENOMIC DNA]</scope>
    <source>
        <strain evidence="6 7">CBS 433.97</strain>
    </source>
</reference>
<dbReference type="EMBL" id="KZ679260">
    <property type="protein sequence ID" value="PTB42731.1"/>
    <property type="molecule type" value="Genomic_DNA"/>
</dbReference>
<dbReference type="Gene3D" id="3.30.470.20">
    <property type="entry name" value="ATP-grasp fold, B domain"/>
    <property type="match status" value="1"/>
</dbReference>
<dbReference type="Gene3D" id="3.40.50.20">
    <property type="match status" value="1"/>
</dbReference>
<dbReference type="InterPro" id="IPR052032">
    <property type="entry name" value="ATP-dep_AA_Ligase"/>
</dbReference>
<gene>
    <name evidence="6" type="ORF">M441DRAFT_166244</name>
</gene>
<dbReference type="Proteomes" id="UP000240493">
    <property type="component" value="Unassembled WGS sequence"/>
</dbReference>
<dbReference type="Pfam" id="PF13535">
    <property type="entry name" value="ATP-grasp_4"/>
    <property type="match status" value="1"/>
</dbReference>
<dbReference type="GO" id="GO:0005524">
    <property type="term" value="F:ATP binding"/>
    <property type="evidence" value="ECO:0007669"/>
    <property type="project" value="UniProtKB-UniRule"/>
</dbReference>
<evidence type="ECO:0000256" key="4">
    <source>
        <dbReference type="PROSITE-ProRule" id="PRU00409"/>
    </source>
</evidence>
<dbReference type="InterPro" id="IPR011761">
    <property type="entry name" value="ATP-grasp"/>
</dbReference>
<feature type="domain" description="ATP-grasp" evidence="5">
    <location>
        <begin position="319"/>
        <end position="551"/>
    </location>
</feature>
<evidence type="ECO:0000313" key="6">
    <source>
        <dbReference type="EMBL" id="PTB42731.1"/>
    </source>
</evidence>
<evidence type="ECO:0000256" key="2">
    <source>
        <dbReference type="ARBA" id="ARBA00022741"/>
    </source>
</evidence>
<evidence type="ECO:0000259" key="5">
    <source>
        <dbReference type="PROSITE" id="PS50975"/>
    </source>
</evidence>
<dbReference type="OrthoDB" id="434648at2759"/>
<keyword evidence="2 4" id="KW-0547">Nucleotide-binding</keyword>
<dbReference type="STRING" id="1042311.A0A2T3ZD46"/>
<accession>A0A2T3ZD46</accession>
<sequence>MEASNDGGREFVTEDFLVKVSIYQAPVKISVRWSISGSSLYFQSLDLLLRLFPISARDEDLEERINIPNASGTALETLVRRIWHLRQLSVHKTDVAIKVILAPRGGYVCRSDILDVRMQHSDYVDNVISLSTWDKCLPSVLSNNRALLVPLMSSATGALLVKQSRLPTSETLKLLQQDLDMRLSFNWILPTRPAARRVAVVGGRPMPDPKSGIHNSSGFFQAAQALGISIVVFDEQGHWLEGERYAHLREDFIAIDMSNVEELPHKLVQAVRKRHDKIDGIVTFTDDYVVATSQAAEILGLPTEPAQEMKRVHYKHEMRKVVHENNIQAVSLDSVQQLDDADIAEMLKTLQYPMVVKPCRGMTSKGVKKVTDEASMRQAVHMLHEDEGISTEYGILIETYVDGPEFDANFVLWEGQVLFLEVTDNFPCLADASSATLADNFAETVQISNTRLPPDEVETIRSSVLRSLLKLGLKSGVFHCEGRIMNSSMRYKDVNGNGIVDLVASNAATPGQKPEVFLIEINVRPPGTGGTWATLLTYGVDLGALQFLRALNDRTRFEALSAPFAYSSSNPGDGGGAQWWTAHCMIPIHCDKIRVPENFFEKLYQAIPEIVPHVTRAEMYATPGTVVSTTAGIGWIAYMLLGTRISRAHALYMYQHVAETSKKVLNASNYDSGYES</sequence>
<keyword evidence="1" id="KW-0436">Ligase</keyword>
<dbReference type="PANTHER" id="PTHR43585:SF2">
    <property type="entry name" value="ATP-GRASP ENZYME FSQD"/>
    <property type="match status" value="1"/>
</dbReference>
<keyword evidence="3 4" id="KW-0067">ATP-binding</keyword>
<keyword evidence="7" id="KW-1185">Reference proteome</keyword>